<accession>B4IRD4</accession>
<evidence type="ECO:0000256" key="1">
    <source>
        <dbReference type="SAM" id="MobiDB-lite"/>
    </source>
</evidence>
<feature type="region of interest" description="Disordered" evidence="1">
    <location>
        <begin position="112"/>
        <end position="237"/>
    </location>
</feature>
<dbReference type="AlphaFoldDB" id="B4IRD4"/>
<dbReference type="EMBL" id="CH692627">
    <property type="protein sequence ID" value="EDW35112.1"/>
    <property type="molecule type" value="Genomic_DNA"/>
</dbReference>
<feature type="compositionally biased region" description="Basic and acidic residues" evidence="1">
    <location>
        <begin position="112"/>
        <end position="123"/>
    </location>
</feature>
<name>B4IRD4_DROPE</name>
<proteinExistence type="predicted"/>
<organism evidence="3">
    <name type="scientific">Drosophila persimilis</name>
    <name type="common">Fruit fly</name>
    <dbReference type="NCBI Taxonomy" id="7234"/>
    <lineage>
        <taxon>Eukaryota</taxon>
        <taxon>Metazoa</taxon>
        <taxon>Ecdysozoa</taxon>
        <taxon>Arthropoda</taxon>
        <taxon>Hexapoda</taxon>
        <taxon>Insecta</taxon>
        <taxon>Pterygota</taxon>
        <taxon>Neoptera</taxon>
        <taxon>Endopterygota</taxon>
        <taxon>Diptera</taxon>
        <taxon>Brachycera</taxon>
        <taxon>Muscomorpha</taxon>
        <taxon>Ephydroidea</taxon>
        <taxon>Drosophilidae</taxon>
        <taxon>Drosophila</taxon>
        <taxon>Sophophora</taxon>
    </lineage>
</organism>
<feature type="compositionally biased region" description="Basic and acidic residues" evidence="1">
    <location>
        <begin position="218"/>
        <end position="228"/>
    </location>
</feature>
<feature type="compositionally biased region" description="Polar residues" evidence="1">
    <location>
        <begin position="196"/>
        <end position="214"/>
    </location>
</feature>
<gene>
    <name evidence="2" type="primary">Dper\GL22947</name>
    <name evidence="2" type="ORF">Dper_GL22947</name>
</gene>
<feature type="compositionally biased region" description="Basic residues" evidence="1">
    <location>
        <begin position="159"/>
        <end position="170"/>
    </location>
</feature>
<feature type="compositionally biased region" description="Basic and acidic residues" evidence="1">
    <location>
        <begin position="139"/>
        <end position="158"/>
    </location>
</feature>
<dbReference type="Proteomes" id="UP000008744">
    <property type="component" value="Unassembled WGS sequence"/>
</dbReference>
<dbReference type="HOGENOM" id="CLU_1171708_0_0_1"/>
<reference evidence="2 3" key="1">
    <citation type="journal article" date="2007" name="Nature">
        <title>Evolution of genes and genomes on the Drosophila phylogeny.</title>
        <authorList>
            <consortium name="Drosophila 12 Genomes Consortium"/>
            <person name="Clark A.G."/>
            <person name="Eisen M.B."/>
            <person name="Smith D.R."/>
            <person name="Bergman C.M."/>
            <person name="Oliver B."/>
            <person name="Markow T.A."/>
            <person name="Kaufman T.C."/>
            <person name="Kellis M."/>
            <person name="Gelbart W."/>
            <person name="Iyer V.N."/>
            <person name="Pollard D.A."/>
            <person name="Sackton T.B."/>
            <person name="Larracuente A.M."/>
            <person name="Singh N.D."/>
            <person name="Abad J.P."/>
            <person name="Abt D.N."/>
            <person name="Adryan B."/>
            <person name="Aguade M."/>
            <person name="Akashi H."/>
            <person name="Anderson W.W."/>
            <person name="Aquadro C.F."/>
            <person name="Ardell D.H."/>
            <person name="Arguello R."/>
            <person name="Artieri C.G."/>
            <person name="Barbash D.A."/>
            <person name="Barker D."/>
            <person name="Barsanti P."/>
            <person name="Batterham P."/>
            <person name="Batzoglou S."/>
            <person name="Begun D."/>
            <person name="Bhutkar A."/>
            <person name="Blanco E."/>
            <person name="Bosak S.A."/>
            <person name="Bradley R.K."/>
            <person name="Brand A.D."/>
            <person name="Brent M.R."/>
            <person name="Brooks A.N."/>
            <person name="Brown R.H."/>
            <person name="Butlin R.K."/>
            <person name="Caggese C."/>
            <person name="Calvi B.R."/>
            <person name="Bernardo de Carvalho A."/>
            <person name="Caspi A."/>
            <person name="Castrezana S."/>
            <person name="Celniker S.E."/>
            <person name="Chang J.L."/>
            <person name="Chapple C."/>
            <person name="Chatterji S."/>
            <person name="Chinwalla A."/>
            <person name="Civetta A."/>
            <person name="Clifton S.W."/>
            <person name="Comeron J.M."/>
            <person name="Costello J.C."/>
            <person name="Coyne J.A."/>
            <person name="Daub J."/>
            <person name="David R.G."/>
            <person name="Delcher A.L."/>
            <person name="Delehaunty K."/>
            <person name="Do C.B."/>
            <person name="Ebling H."/>
            <person name="Edwards K."/>
            <person name="Eickbush T."/>
            <person name="Evans J.D."/>
            <person name="Filipski A."/>
            <person name="Findeiss S."/>
            <person name="Freyhult E."/>
            <person name="Fulton L."/>
            <person name="Fulton R."/>
            <person name="Garcia A.C."/>
            <person name="Gardiner A."/>
            <person name="Garfield D.A."/>
            <person name="Garvin B.E."/>
            <person name="Gibson G."/>
            <person name="Gilbert D."/>
            <person name="Gnerre S."/>
            <person name="Godfrey J."/>
            <person name="Good R."/>
            <person name="Gotea V."/>
            <person name="Gravely B."/>
            <person name="Greenberg A.J."/>
            <person name="Griffiths-Jones S."/>
            <person name="Gross S."/>
            <person name="Guigo R."/>
            <person name="Gustafson E.A."/>
            <person name="Haerty W."/>
            <person name="Hahn M.W."/>
            <person name="Halligan D.L."/>
            <person name="Halpern A.L."/>
            <person name="Halter G.M."/>
            <person name="Han M.V."/>
            <person name="Heger A."/>
            <person name="Hillier L."/>
            <person name="Hinrichs A.S."/>
            <person name="Holmes I."/>
            <person name="Hoskins R.A."/>
            <person name="Hubisz M.J."/>
            <person name="Hultmark D."/>
            <person name="Huntley M.A."/>
            <person name="Jaffe D.B."/>
            <person name="Jagadeeshan S."/>
            <person name="Jeck W.R."/>
            <person name="Johnson J."/>
            <person name="Jones C.D."/>
            <person name="Jordan W.C."/>
            <person name="Karpen G.H."/>
            <person name="Kataoka E."/>
            <person name="Keightley P.D."/>
            <person name="Kheradpour P."/>
            <person name="Kirkness E.F."/>
            <person name="Koerich L.B."/>
            <person name="Kristiansen K."/>
            <person name="Kudrna D."/>
            <person name="Kulathinal R.J."/>
            <person name="Kumar S."/>
            <person name="Kwok R."/>
            <person name="Lander E."/>
            <person name="Langley C.H."/>
            <person name="Lapoint R."/>
            <person name="Lazzaro B.P."/>
            <person name="Lee S.J."/>
            <person name="Levesque L."/>
            <person name="Li R."/>
            <person name="Lin C.F."/>
            <person name="Lin M.F."/>
            <person name="Lindblad-Toh K."/>
            <person name="Llopart A."/>
            <person name="Long M."/>
            <person name="Low L."/>
            <person name="Lozovsky E."/>
            <person name="Lu J."/>
            <person name="Luo M."/>
            <person name="Machado C.A."/>
            <person name="Makalowski W."/>
            <person name="Marzo M."/>
            <person name="Matsuda M."/>
            <person name="Matzkin L."/>
            <person name="McAllister B."/>
            <person name="McBride C.S."/>
            <person name="McKernan B."/>
            <person name="McKernan K."/>
            <person name="Mendez-Lago M."/>
            <person name="Minx P."/>
            <person name="Mollenhauer M.U."/>
            <person name="Montooth K."/>
            <person name="Mount S.M."/>
            <person name="Mu X."/>
            <person name="Myers E."/>
            <person name="Negre B."/>
            <person name="Newfeld S."/>
            <person name="Nielsen R."/>
            <person name="Noor M.A."/>
            <person name="O'Grady P."/>
            <person name="Pachter L."/>
            <person name="Papaceit M."/>
            <person name="Parisi M.J."/>
            <person name="Parisi M."/>
            <person name="Parts L."/>
            <person name="Pedersen J.S."/>
            <person name="Pesole G."/>
            <person name="Phillippy A.M."/>
            <person name="Ponting C.P."/>
            <person name="Pop M."/>
            <person name="Porcelli D."/>
            <person name="Powell J.R."/>
            <person name="Prohaska S."/>
            <person name="Pruitt K."/>
            <person name="Puig M."/>
            <person name="Quesneville H."/>
            <person name="Ram K.R."/>
            <person name="Rand D."/>
            <person name="Rasmussen M.D."/>
            <person name="Reed L.K."/>
            <person name="Reenan R."/>
            <person name="Reily A."/>
            <person name="Remington K.A."/>
            <person name="Rieger T.T."/>
            <person name="Ritchie M.G."/>
            <person name="Robin C."/>
            <person name="Rogers Y.H."/>
            <person name="Rohde C."/>
            <person name="Rozas J."/>
            <person name="Rubenfield M.J."/>
            <person name="Ruiz A."/>
            <person name="Russo S."/>
            <person name="Salzberg S.L."/>
            <person name="Sanchez-Gracia A."/>
            <person name="Saranga D.J."/>
            <person name="Sato H."/>
            <person name="Schaeffer S.W."/>
            <person name="Schatz M.C."/>
            <person name="Schlenke T."/>
            <person name="Schwartz R."/>
            <person name="Segarra C."/>
            <person name="Singh R.S."/>
            <person name="Sirot L."/>
            <person name="Sirota M."/>
            <person name="Sisneros N.B."/>
            <person name="Smith C.D."/>
            <person name="Smith T.F."/>
            <person name="Spieth J."/>
            <person name="Stage D.E."/>
            <person name="Stark A."/>
            <person name="Stephan W."/>
            <person name="Strausberg R.L."/>
            <person name="Strempel S."/>
            <person name="Sturgill D."/>
            <person name="Sutton G."/>
            <person name="Sutton G.G."/>
            <person name="Tao W."/>
            <person name="Teichmann S."/>
            <person name="Tobari Y.N."/>
            <person name="Tomimura Y."/>
            <person name="Tsolas J.M."/>
            <person name="Valente V.L."/>
            <person name="Venter E."/>
            <person name="Venter J.C."/>
            <person name="Vicario S."/>
            <person name="Vieira F.G."/>
            <person name="Vilella A.J."/>
            <person name="Villasante A."/>
            <person name="Walenz B."/>
            <person name="Wang J."/>
            <person name="Wasserman M."/>
            <person name="Watts T."/>
            <person name="Wilson D."/>
            <person name="Wilson R.K."/>
            <person name="Wing R.A."/>
            <person name="Wolfner M.F."/>
            <person name="Wong A."/>
            <person name="Wong G.K."/>
            <person name="Wu C.I."/>
            <person name="Wu G."/>
            <person name="Yamamoto D."/>
            <person name="Yang H.P."/>
            <person name="Yang S.P."/>
            <person name="Yorke J.A."/>
            <person name="Yoshida K."/>
            <person name="Zdobnov E."/>
            <person name="Zhang P."/>
            <person name="Zhang Y."/>
            <person name="Zimin A.V."/>
            <person name="Baldwin J."/>
            <person name="Abdouelleil A."/>
            <person name="Abdulkadir J."/>
            <person name="Abebe A."/>
            <person name="Abera B."/>
            <person name="Abreu J."/>
            <person name="Acer S.C."/>
            <person name="Aftuck L."/>
            <person name="Alexander A."/>
            <person name="An P."/>
            <person name="Anderson E."/>
            <person name="Anderson S."/>
            <person name="Arachi H."/>
            <person name="Azer M."/>
            <person name="Bachantsang P."/>
            <person name="Barry A."/>
            <person name="Bayul T."/>
            <person name="Berlin A."/>
            <person name="Bessette D."/>
            <person name="Bloom T."/>
            <person name="Blye J."/>
            <person name="Boguslavskiy L."/>
            <person name="Bonnet C."/>
            <person name="Boukhgalter B."/>
            <person name="Bourzgui I."/>
            <person name="Brown A."/>
            <person name="Cahill P."/>
            <person name="Channer S."/>
            <person name="Cheshatsang Y."/>
            <person name="Chuda L."/>
            <person name="Citroen M."/>
            <person name="Collymore A."/>
            <person name="Cooke P."/>
            <person name="Costello M."/>
            <person name="D'Aco K."/>
            <person name="Daza R."/>
            <person name="De Haan G."/>
            <person name="DeGray S."/>
            <person name="DeMaso C."/>
            <person name="Dhargay N."/>
            <person name="Dooley K."/>
            <person name="Dooley E."/>
            <person name="Doricent M."/>
            <person name="Dorje P."/>
            <person name="Dorjee K."/>
            <person name="Dupes A."/>
            <person name="Elong R."/>
            <person name="Falk J."/>
            <person name="Farina A."/>
            <person name="Faro S."/>
            <person name="Ferguson D."/>
            <person name="Fisher S."/>
            <person name="Foley C.D."/>
            <person name="Franke A."/>
            <person name="Friedrich D."/>
            <person name="Gadbois L."/>
            <person name="Gearin G."/>
            <person name="Gearin C.R."/>
            <person name="Giannoukos G."/>
            <person name="Goode T."/>
            <person name="Graham J."/>
            <person name="Grandbois E."/>
            <person name="Grewal S."/>
            <person name="Gyaltsen K."/>
            <person name="Hafez N."/>
            <person name="Hagos B."/>
            <person name="Hall J."/>
            <person name="Henson C."/>
            <person name="Hollinger A."/>
            <person name="Honan T."/>
            <person name="Huard M.D."/>
            <person name="Hughes L."/>
            <person name="Hurhula B."/>
            <person name="Husby M.E."/>
            <person name="Kamat A."/>
            <person name="Kanga B."/>
            <person name="Kashin S."/>
            <person name="Khazanovich D."/>
            <person name="Kisner P."/>
            <person name="Lance K."/>
            <person name="Lara M."/>
            <person name="Lee W."/>
            <person name="Lennon N."/>
            <person name="Letendre F."/>
            <person name="LeVine R."/>
            <person name="Lipovsky A."/>
            <person name="Liu X."/>
            <person name="Liu J."/>
            <person name="Liu S."/>
            <person name="Lokyitsang T."/>
            <person name="Lokyitsang Y."/>
            <person name="Lubonja R."/>
            <person name="Lui A."/>
            <person name="MacDonald P."/>
            <person name="Magnisalis V."/>
            <person name="Maru K."/>
            <person name="Matthews C."/>
            <person name="McCusker W."/>
            <person name="McDonough S."/>
            <person name="Mehta T."/>
            <person name="Meldrim J."/>
            <person name="Meneus L."/>
            <person name="Mihai O."/>
            <person name="Mihalev A."/>
            <person name="Mihova T."/>
            <person name="Mittelman R."/>
            <person name="Mlenga V."/>
            <person name="Montmayeur A."/>
            <person name="Mulrain L."/>
            <person name="Navidi A."/>
            <person name="Naylor J."/>
            <person name="Negash T."/>
            <person name="Nguyen T."/>
            <person name="Nguyen N."/>
            <person name="Nicol R."/>
            <person name="Norbu C."/>
            <person name="Norbu N."/>
            <person name="Novod N."/>
            <person name="O'Neill B."/>
            <person name="Osman S."/>
            <person name="Markiewicz E."/>
            <person name="Oyono O.L."/>
            <person name="Patti C."/>
            <person name="Phunkhang P."/>
            <person name="Pierre F."/>
            <person name="Priest M."/>
            <person name="Raghuraman S."/>
            <person name="Rege F."/>
            <person name="Reyes R."/>
            <person name="Rise C."/>
            <person name="Rogov P."/>
            <person name="Ross K."/>
            <person name="Ryan E."/>
            <person name="Settipalli S."/>
            <person name="Shea T."/>
            <person name="Sherpa N."/>
            <person name="Shi L."/>
            <person name="Shih D."/>
            <person name="Sparrow T."/>
            <person name="Spaulding J."/>
            <person name="Stalker J."/>
            <person name="Stange-Thomann N."/>
            <person name="Stavropoulos S."/>
            <person name="Stone C."/>
            <person name="Strader C."/>
            <person name="Tesfaye S."/>
            <person name="Thomson T."/>
            <person name="Thoulutsang Y."/>
            <person name="Thoulutsang D."/>
            <person name="Topham K."/>
            <person name="Topping I."/>
            <person name="Tsamla T."/>
            <person name="Vassiliev H."/>
            <person name="Vo A."/>
            <person name="Wangchuk T."/>
            <person name="Wangdi T."/>
            <person name="Weiand M."/>
            <person name="Wilkinson J."/>
            <person name="Wilson A."/>
            <person name="Yadav S."/>
            <person name="Young G."/>
            <person name="Yu Q."/>
            <person name="Zembek L."/>
            <person name="Zhong D."/>
            <person name="Zimmer A."/>
            <person name="Zwirko Z."/>
            <person name="Jaffe D.B."/>
            <person name="Alvarez P."/>
            <person name="Brockman W."/>
            <person name="Butler J."/>
            <person name="Chin C."/>
            <person name="Gnerre S."/>
            <person name="Grabherr M."/>
            <person name="Kleber M."/>
            <person name="Mauceli E."/>
            <person name="MacCallum I."/>
        </authorList>
    </citation>
    <scope>NUCLEOTIDE SEQUENCE [LARGE SCALE GENOMIC DNA]</scope>
    <source>
        <strain evidence="3">MSH-3 / Tucson 14011-0111.49</strain>
    </source>
</reference>
<dbReference type="PhylomeDB" id="B4IRD4"/>
<protein>
    <submittedName>
        <fullName evidence="2">GL22947</fullName>
    </submittedName>
</protein>
<keyword evidence="3" id="KW-1185">Reference proteome</keyword>
<sequence length="237" mass="26515">MTSTINKLTDVLNSQQIEISEDVVFGRRNIIGRSPPKSAPAAERVARIAQRTGSKSQESLPNMRESLISLGERVKELTTMMSEQRHVNTAMRDLAAGIADLQTTVVKCWESTTKEKPSNEGKTLKGNPHMVERASQTSPEREADKRGSVYKRVREESHKSRRFSPKRHKGPPQIRIPHKPMLPDPGQGHAKAGGESTPTTAPVTRGDTPSSKLQKWQLVDRKSKRERTMPSPARIWQ</sequence>
<evidence type="ECO:0000313" key="2">
    <source>
        <dbReference type="EMBL" id="EDW35112.1"/>
    </source>
</evidence>
<evidence type="ECO:0000313" key="3">
    <source>
        <dbReference type="Proteomes" id="UP000008744"/>
    </source>
</evidence>